<dbReference type="Proteomes" id="UP000199408">
    <property type="component" value="Unassembled WGS sequence"/>
</dbReference>
<organism evidence="2 3">
    <name type="scientific">Micromonospora halophytica</name>
    <dbReference type="NCBI Taxonomy" id="47864"/>
    <lineage>
        <taxon>Bacteria</taxon>
        <taxon>Bacillati</taxon>
        <taxon>Actinomycetota</taxon>
        <taxon>Actinomycetes</taxon>
        <taxon>Micromonosporales</taxon>
        <taxon>Micromonosporaceae</taxon>
        <taxon>Micromonospora</taxon>
    </lineage>
</organism>
<dbReference type="EMBL" id="FMDN01000020">
    <property type="protein sequence ID" value="SCG64725.1"/>
    <property type="molecule type" value="Genomic_DNA"/>
</dbReference>
<feature type="transmembrane region" description="Helical" evidence="1">
    <location>
        <begin position="90"/>
        <end position="109"/>
    </location>
</feature>
<keyword evidence="1" id="KW-0812">Transmembrane</keyword>
<dbReference type="STRING" id="47864.GA0070560_12065"/>
<dbReference type="OrthoDB" id="3171769at2"/>
<evidence type="ECO:0000313" key="3">
    <source>
        <dbReference type="Proteomes" id="UP000199408"/>
    </source>
</evidence>
<accession>A0A1C5J2H8</accession>
<keyword evidence="1" id="KW-1133">Transmembrane helix</keyword>
<reference evidence="3" key="1">
    <citation type="submission" date="2016-06" db="EMBL/GenBank/DDBJ databases">
        <authorList>
            <person name="Varghese N."/>
        </authorList>
    </citation>
    <scope>NUCLEOTIDE SEQUENCE [LARGE SCALE GENOMIC DNA]</scope>
    <source>
        <strain evidence="3">DSM 43171</strain>
    </source>
</reference>
<protein>
    <submittedName>
        <fullName evidence="2">Uncharacterized protein</fullName>
    </submittedName>
</protein>
<feature type="transmembrane region" description="Helical" evidence="1">
    <location>
        <begin position="174"/>
        <end position="192"/>
    </location>
</feature>
<feature type="transmembrane region" description="Helical" evidence="1">
    <location>
        <begin position="244"/>
        <end position="263"/>
    </location>
</feature>
<dbReference type="Pfam" id="PF22564">
    <property type="entry name" value="HAAS"/>
    <property type="match status" value="1"/>
</dbReference>
<dbReference type="AlphaFoldDB" id="A0A1C5J2H8"/>
<feature type="transmembrane region" description="Helical" evidence="1">
    <location>
        <begin position="212"/>
        <end position="232"/>
    </location>
</feature>
<dbReference type="NCBIfam" id="NF038403">
    <property type="entry name" value="perm_prefix_1"/>
    <property type="match status" value="1"/>
</dbReference>
<name>A0A1C5J2H8_9ACTN</name>
<proteinExistence type="predicted"/>
<evidence type="ECO:0000256" key="1">
    <source>
        <dbReference type="SAM" id="Phobius"/>
    </source>
</evidence>
<dbReference type="InterPro" id="IPR047928">
    <property type="entry name" value="Perm_prefix_1"/>
</dbReference>
<evidence type="ECO:0000313" key="2">
    <source>
        <dbReference type="EMBL" id="SCG64725.1"/>
    </source>
</evidence>
<dbReference type="RefSeq" id="WP_091301087.1">
    <property type="nucleotide sequence ID" value="NZ_FMDN01000020.1"/>
</dbReference>
<keyword evidence="1" id="KW-0472">Membrane</keyword>
<gene>
    <name evidence="2" type="ORF">GA0070560_12065</name>
</gene>
<feature type="transmembrane region" description="Helical" evidence="1">
    <location>
        <begin position="115"/>
        <end position="142"/>
    </location>
</feature>
<keyword evidence="3" id="KW-1185">Reference proteome</keyword>
<feature type="transmembrane region" description="Helical" evidence="1">
    <location>
        <begin position="283"/>
        <end position="304"/>
    </location>
</feature>
<sequence length="315" mass="34726">MTSLTDRYVAATLRTVPAPRRAEIADELRASIKDMIEGRAAAGQDADAAEREVLTELGHPDRLAARYVDRPLQLIGPAYYLVWQSLLRRLLTVIPAVVGVVVGVLKATVGDEPEAAVGAGIVVAFQTGVQIAFWVTLSFAVLERTRTPLTLPEWSPDQLAEAPVERDVKLSDTCASIAFLLITLAFLPWQHLRSWVSDTDGRGLPLLDPALWTSWLPVLAVVLVLSIGLELVKYRLGGWTWPLVGLNALLNLAFAVPLIWLLATERLLNPDLVDRFEWLREGGLEMVGRVTIVVVVVITVWDVVDSVVKARRHTR</sequence>